<dbReference type="Proteomes" id="UP000838748">
    <property type="component" value="Unassembled WGS sequence"/>
</dbReference>
<dbReference type="PANTHER" id="PTHR43213:SF10">
    <property type="entry name" value="7-METHYL-GTP PYROPHOSPHATASE"/>
    <property type="match status" value="1"/>
</dbReference>
<comment type="caution">
    <text evidence="5">Lacks conserved residue(s) required for the propagation of feature annotation.</text>
</comment>
<dbReference type="PIRSF" id="PIRSF006305">
    <property type="entry name" value="Maf"/>
    <property type="match status" value="1"/>
</dbReference>
<evidence type="ECO:0000256" key="5">
    <source>
        <dbReference type="HAMAP-Rule" id="MF_00528"/>
    </source>
</evidence>
<dbReference type="EMBL" id="CAKLDM010000002">
    <property type="protein sequence ID" value="CAH0539241.1"/>
    <property type="molecule type" value="Genomic_DNA"/>
</dbReference>
<organism evidence="6 7">
    <name type="scientific">Vibrio marisflavi CECT 7928</name>
    <dbReference type="NCBI Taxonomy" id="634439"/>
    <lineage>
        <taxon>Bacteria</taxon>
        <taxon>Pseudomonadati</taxon>
        <taxon>Pseudomonadota</taxon>
        <taxon>Gammaproteobacteria</taxon>
        <taxon>Vibrionales</taxon>
        <taxon>Vibrionaceae</taxon>
        <taxon>Vibrio</taxon>
    </lineage>
</organism>
<evidence type="ECO:0000256" key="4">
    <source>
        <dbReference type="ARBA" id="ARBA00023080"/>
    </source>
</evidence>
<feature type="site" description="Important for substrate specificity" evidence="5">
    <location>
        <position position="155"/>
    </location>
</feature>
<dbReference type="CDD" id="cd00555">
    <property type="entry name" value="Maf"/>
    <property type="match status" value="1"/>
</dbReference>
<comment type="function">
    <text evidence="5">Nucleoside triphosphate pyrophosphatase that hydrolyzes 7-methyl-GTP (m(7)GTP). May have a dual role in cell division arrest and in preventing the incorporation of modified nucleotides into cellular nucleic acids.</text>
</comment>
<evidence type="ECO:0000313" key="6">
    <source>
        <dbReference type="EMBL" id="CAH0539241.1"/>
    </source>
</evidence>
<reference evidence="6" key="1">
    <citation type="submission" date="2021-11" db="EMBL/GenBank/DDBJ databases">
        <authorList>
            <person name="Rodrigo-Torres L."/>
            <person name="Arahal R. D."/>
            <person name="Lucena T."/>
        </authorList>
    </citation>
    <scope>NUCLEOTIDE SEQUENCE</scope>
    <source>
        <strain evidence="6">CECT 7928</strain>
    </source>
</reference>
<dbReference type="Gene3D" id="3.90.950.10">
    <property type="match status" value="1"/>
</dbReference>
<dbReference type="PANTHER" id="PTHR43213">
    <property type="entry name" value="BIFUNCTIONAL DTTP/UTP PYROPHOSPHATASE/METHYLTRANSFERASE PROTEIN-RELATED"/>
    <property type="match status" value="1"/>
</dbReference>
<dbReference type="RefSeq" id="WP_237361326.1">
    <property type="nucleotide sequence ID" value="NZ_CAKLDM010000002.1"/>
</dbReference>
<proteinExistence type="inferred from homology"/>
<comment type="subcellular location">
    <subcellularLocation>
        <location evidence="1 5">Cytoplasm</location>
    </subcellularLocation>
</comment>
<keyword evidence="7" id="KW-1185">Reference proteome</keyword>
<gene>
    <name evidence="6" type="primary">yceF</name>
    <name evidence="6" type="ORF">VMF7928_02010</name>
</gene>
<name>A0ABM9A3G4_9VIBR</name>
<evidence type="ECO:0000256" key="2">
    <source>
        <dbReference type="ARBA" id="ARBA00022490"/>
    </source>
</evidence>
<comment type="catalytic activity">
    <reaction evidence="5">
        <text>N(7)-methyl-GTP + H2O = N(7)-methyl-GMP + diphosphate + H(+)</text>
        <dbReference type="Rhea" id="RHEA:58744"/>
        <dbReference type="ChEBI" id="CHEBI:15377"/>
        <dbReference type="ChEBI" id="CHEBI:15378"/>
        <dbReference type="ChEBI" id="CHEBI:33019"/>
        <dbReference type="ChEBI" id="CHEBI:58285"/>
        <dbReference type="ChEBI" id="CHEBI:87133"/>
    </reaction>
</comment>
<dbReference type="InterPro" id="IPR003697">
    <property type="entry name" value="Maf-like"/>
</dbReference>
<dbReference type="HAMAP" id="MF_00528">
    <property type="entry name" value="Maf"/>
    <property type="match status" value="1"/>
</dbReference>
<dbReference type="Pfam" id="PF02545">
    <property type="entry name" value="Maf"/>
    <property type="match status" value="1"/>
</dbReference>
<comment type="similarity">
    <text evidence="5">Belongs to the Maf family. YceF subfamily.</text>
</comment>
<evidence type="ECO:0000313" key="7">
    <source>
        <dbReference type="Proteomes" id="UP000838748"/>
    </source>
</evidence>
<keyword evidence="2 5" id="KW-0963">Cytoplasm</keyword>
<feature type="active site" description="Proton acceptor" evidence="5">
    <location>
        <position position="70"/>
    </location>
</feature>
<comment type="cofactor">
    <cofactor evidence="5">
        <name>a divalent metal cation</name>
        <dbReference type="ChEBI" id="CHEBI:60240"/>
    </cofactor>
</comment>
<feature type="site" description="Important for substrate specificity" evidence="5">
    <location>
        <position position="71"/>
    </location>
</feature>
<dbReference type="NCBIfam" id="TIGR00172">
    <property type="entry name" value="maf"/>
    <property type="match status" value="1"/>
</dbReference>
<feature type="site" description="Important for substrate specificity" evidence="5">
    <location>
        <position position="14"/>
    </location>
</feature>
<evidence type="ECO:0000256" key="3">
    <source>
        <dbReference type="ARBA" id="ARBA00022801"/>
    </source>
</evidence>
<keyword evidence="4 5" id="KW-0546">Nucleotide metabolism</keyword>
<dbReference type="InterPro" id="IPR029001">
    <property type="entry name" value="ITPase-like_fam"/>
</dbReference>
<evidence type="ECO:0000256" key="1">
    <source>
        <dbReference type="ARBA" id="ARBA00004496"/>
    </source>
</evidence>
<protein>
    <recommendedName>
        <fullName evidence="5">7-methyl-GTP pyrophosphatase</fullName>
        <shortName evidence="5">m(7)GTP pyrophosphatase</shortName>
        <ecNumber evidence="5">3.6.1.-</ecNumber>
    </recommendedName>
</protein>
<dbReference type="GO" id="GO:0016787">
    <property type="term" value="F:hydrolase activity"/>
    <property type="evidence" value="ECO:0007669"/>
    <property type="project" value="UniProtKB-KW"/>
</dbReference>
<accession>A0ABM9A3G4</accession>
<comment type="caution">
    <text evidence="6">The sequence shown here is derived from an EMBL/GenBank/DDBJ whole genome shotgun (WGS) entry which is preliminary data.</text>
</comment>
<dbReference type="EC" id="3.6.1.-" evidence="5"/>
<dbReference type="SUPFAM" id="SSF52972">
    <property type="entry name" value="ITPase-like"/>
    <property type="match status" value="1"/>
</dbReference>
<sequence>MATLPLVLASTSPYRQQLLEKLTLPFTTASPQCDETPKENESPTELVRRLSISKAKSCHITQPSLVIGSDQVCVIEGKIVGKPLTREKAIEQLKKQSGKEITFYTGLAVYNTITQQVEETIDTVVVHFRQLTDQMIENYVDKEQPFYCAGSFKCEGLGIALFSKIESKDPNSLIGLPLIDLVTLLENQGIEIL</sequence>
<keyword evidence="3 5" id="KW-0378">Hydrolase</keyword>